<feature type="domain" description="Protein kinase" evidence="7">
    <location>
        <begin position="11"/>
        <end position="395"/>
    </location>
</feature>
<evidence type="ECO:0000313" key="8">
    <source>
        <dbReference type="EMBL" id="KAK2965001.1"/>
    </source>
</evidence>
<dbReference type="Pfam" id="PF00069">
    <property type="entry name" value="Pkinase"/>
    <property type="match status" value="1"/>
</dbReference>
<dbReference type="PROSITE" id="PS50011">
    <property type="entry name" value="PROTEIN_KINASE_DOM"/>
    <property type="match status" value="1"/>
</dbReference>
<dbReference type="EMBL" id="JARBJD010000001">
    <property type="protein sequence ID" value="KAK2965001.1"/>
    <property type="molecule type" value="Genomic_DNA"/>
</dbReference>
<accession>A0ABQ9YMS4</accession>
<dbReference type="SUPFAM" id="SSF56112">
    <property type="entry name" value="Protein kinase-like (PK-like)"/>
    <property type="match status" value="1"/>
</dbReference>
<dbReference type="PROSITE" id="PS00108">
    <property type="entry name" value="PROTEIN_KINASE_ST"/>
    <property type="match status" value="1"/>
</dbReference>
<evidence type="ECO:0000256" key="1">
    <source>
        <dbReference type="ARBA" id="ARBA00022527"/>
    </source>
</evidence>
<keyword evidence="4 8" id="KW-0418">Kinase</keyword>
<dbReference type="InterPro" id="IPR000719">
    <property type="entry name" value="Prot_kinase_dom"/>
</dbReference>
<name>A0ABQ9YMS4_9EUKA</name>
<evidence type="ECO:0000256" key="5">
    <source>
        <dbReference type="ARBA" id="ARBA00022840"/>
    </source>
</evidence>
<evidence type="ECO:0000259" key="7">
    <source>
        <dbReference type="PROSITE" id="PS50011"/>
    </source>
</evidence>
<keyword evidence="2 8" id="KW-0808">Transferase</keyword>
<dbReference type="GO" id="GO:0004674">
    <property type="term" value="F:protein serine/threonine kinase activity"/>
    <property type="evidence" value="ECO:0007669"/>
    <property type="project" value="UniProtKB-KW"/>
</dbReference>
<dbReference type="InterPro" id="IPR008271">
    <property type="entry name" value="Ser/Thr_kinase_AS"/>
</dbReference>
<dbReference type="PANTHER" id="PTHR45646:SF11">
    <property type="entry name" value="SERINE_THREONINE-PROTEIN KINASE DOA"/>
    <property type="match status" value="1"/>
</dbReference>
<dbReference type="Gene3D" id="3.30.200.20">
    <property type="entry name" value="Phosphorylase Kinase, domain 1"/>
    <property type="match status" value="1"/>
</dbReference>
<keyword evidence="1 8" id="KW-0723">Serine/threonine-protein kinase</keyword>
<protein>
    <submittedName>
        <fullName evidence="8">Serine/threonine protein kinase</fullName>
        <ecNumber evidence="8">2.7.12.1</ecNumber>
    </submittedName>
</protein>
<dbReference type="SMART" id="SM00220">
    <property type="entry name" value="S_TKc"/>
    <property type="match status" value="1"/>
</dbReference>
<dbReference type="PANTHER" id="PTHR45646">
    <property type="entry name" value="SERINE/THREONINE-PROTEIN KINASE DOA-RELATED"/>
    <property type="match status" value="1"/>
</dbReference>
<feature type="compositionally biased region" description="Basic and acidic residues" evidence="6">
    <location>
        <begin position="282"/>
        <end position="301"/>
    </location>
</feature>
<gene>
    <name evidence="8" type="ORF">BLNAU_302</name>
</gene>
<comment type="caution">
    <text evidence="8">The sequence shown here is derived from an EMBL/GenBank/DDBJ whole genome shotgun (WGS) entry which is preliminary data.</text>
</comment>
<evidence type="ECO:0000256" key="4">
    <source>
        <dbReference type="ARBA" id="ARBA00022777"/>
    </source>
</evidence>
<sequence length="737" mass="82941">MHNPYDLLNVGHPVDEQGNGTFGTVLECYDNFQKKIVAIKVIRAIAKYTESARVEIGILQDIMTHDPSGERSGCVQFLGWFDFEGQLCIVTEALGPSLFDILRKNNYNGFPVDFIRSVAHQLLSGLQFLHETVHLTHTDLKPENILLVDQELTRKKFQDREYFFPTNSQIKIIDLGSATYEHEHHTSLICTRHYRPPEVILGLGWSYPVDIWSVGCILAELYTGDPLFQTHDDIEHLALMERIIGPLTPLITTKPRQRLHIPLSTGNINQDHSAPVPPIQKTKREESEKMDVHKQTEDASHAESNTHQFTLRVQHVALKPNPRIVPRYSDFFNNVHLDWPHKALTVDSIKKVCRTPPLSMQLGSHPSFLSFLNKFLVYSCSARVTASSARQLPFLAEHDMPLFHPENPTTPNTEHIQHPNQNDTLSTSTPIAPLPHVILPDLSLDQQSSDLADWVDKRHGSFRPDFSSLDRNAHSISPAMMHSPDSPIEYSVRLDSTPKSQNNTENEDDRRFGSSVSIPPSESVVPVSVAMSPTSILFPTVLPSPHASIYDRPETRSTSVWRIHDAIIHRLRHPSLYEGEEDDEDIQLPTLSQDPNDYTSTISAGLHMTKVWMAKLGTRISLPSLSPLSAISLSIPRFSEEGSRNSSQSLVYSFESEVQTPKPTMQPVSQSAAVHKLLLTAPHRDILGIMNEAEGEMNRTLVRIKRQTFSSVSNQRPASYSALELFNLTTSSNHPHT</sequence>
<dbReference type="Gene3D" id="1.10.510.10">
    <property type="entry name" value="Transferase(Phosphotransferase) domain 1"/>
    <property type="match status" value="1"/>
</dbReference>
<dbReference type="EC" id="2.7.12.1" evidence="8"/>
<evidence type="ECO:0000313" key="9">
    <source>
        <dbReference type="Proteomes" id="UP001281761"/>
    </source>
</evidence>
<evidence type="ECO:0000256" key="2">
    <source>
        <dbReference type="ARBA" id="ARBA00022679"/>
    </source>
</evidence>
<organism evidence="8 9">
    <name type="scientific">Blattamonas nauphoetae</name>
    <dbReference type="NCBI Taxonomy" id="2049346"/>
    <lineage>
        <taxon>Eukaryota</taxon>
        <taxon>Metamonada</taxon>
        <taxon>Preaxostyla</taxon>
        <taxon>Oxymonadida</taxon>
        <taxon>Blattamonas</taxon>
    </lineage>
</organism>
<evidence type="ECO:0000256" key="6">
    <source>
        <dbReference type="SAM" id="MobiDB-lite"/>
    </source>
</evidence>
<dbReference type="GO" id="GO:0004712">
    <property type="term" value="F:protein serine/threonine/tyrosine kinase activity"/>
    <property type="evidence" value="ECO:0007669"/>
    <property type="project" value="UniProtKB-EC"/>
</dbReference>
<reference evidence="8 9" key="1">
    <citation type="journal article" date="2022" name="bioRxiv">
        <title>Genomics of Preaxostyla Flagellates Illuminates Evolutionary Transitions and the Path Towards Mitochondrial Loss.</title>
        <authorList>
            <person name="Novak L.V.F."/>
            <person name="Treitli S.C."/>
            <person name="Pyrih J."/>
            <person name="Halakuc P."/>
            <person name="Pipaliya S.V."/>
            <person name="Vacek V."/>
            <person name="Brzon O."/>
            <person name="Soukal P."/>
            <person name="Eme L."/>
            <person name="Dacks J.B."/>
            <person name="Karnkowska A."/>
            <person name="Elias M."/>
            <person name="Hampl V."/>
        </authorList>
    </citation>
    <scope>NUCLEOTIDE SEQUENCE [LARGE SCALE GENOMIC DNA]</scope>
    <source>
        <strain evidence="8">NAU3</strain>
        <tissue evidence="8">Gut</tissue>
    </source>
</reference>
<feature type="region of interest" description="Disordered" evidence="6">
    <location>
        <begin position="264"/>
        <end position="304"/>
    </location>
</feature>
<keyword evidence="5" id="KW-0067">ATP-binding</keyword>
<feature type="region of interest" description="Disordered" evidence="6">
    <location>
        <begin position="476"/>
        <end position="518"/>
    </location>
</feature>
<keyword evidence="9" id="KW-1185">Reference proteome</keyword>
<dbReference type="Proteomes" id="UP001281761">
    <property type="component" value="Unassembled WGS sequence"/>
</dbReference>
<keyword evidence="3" id="KW-0547">Nucleotide-binding</keyword>
<dbReference type="InterPro" id="IPR011009">
    <property type="entry name" value="Kinase-like_dom_sf"/>
</dbReference>
<proteinExistence type="predicted"/>
<dbReference type="InterPro" id="IPR051175">
    <property type="entry name" value="CLK_kinases"/>
</dbReference>
<evidence type="ECO:0000256" key="3">
    <source>
        <dbReference type="ARBA" id="ARBA00022741"/>
    </source>
</evidence>